<dbReference type="PROSITE" id="PS52004">
    <property type="entry name" value="KS3_2"/>
    <property type="match status" value="1"/>
</dbReference>
<feature type="region of interest" description="Disordered" evidence="6">
    <location>
        <begin position="26"/>
        <end position="62"/>
    </location>
</feature>
<dbReference type="SMART" id="SM00823">
    <property type="entry name" value="PKS_PP"/>
    <property type="match status" value="1"/>
</dbReference>
<dbReference type="InterPro" id="IPR036736">
    <property type="entry name" value="ACP-like_sf"/>
</dbReference>
<dbReference type="Pfam" id="PF00698">
    <property type="entry name" value="Acyl_transf_1"/>
    <property type="match status" value="1"/>
</dbReference>
<evidence type="ECO:0000256" key="4">
    <source>
        <dbReference type="ARBA" id="ARBA00023268"/>
    </source>
</evidence>
<dbReference type="InterPro" id="IPR014031">
    <property type="entry name" value="Ketoacyl_synth_C"/>
</dbReference>
<dbReference type="CDD" id="cd05195">
    <property type="entry name" value="enoyl_red"/>
    <property type="match status" value="1"/>
</dbReference>
<dbReference type="Pfam" id="PF23114">
    <property type="entry name" value="NAD-bd_HRPKS_sdrA"/>
    <property type="match status" value="1"/>
</dbReference>
<accession>A0A146F2W6</accession>
<dbReference type="Pfam" id="PF08240">
    <property type="entry name" value="ADH_N"/>
    <property type="match status" value="1"/>
</dbReference>
<dbReference type="InterPro" id="IPR011032">
    <property type="entry name" value="GroES-like_sf"/>
</dbReference>
<dbReference type="InterPro" id="IPR020843">
    <property type="entry name" value="ER"/>
</dbReference>
<evidence type="ECO:0000259" key="7">
    <source>
        <dbReference type="PROSITE" id="PS50075"/>
    </source>
</evidence>
<evidence type="ECO:0000259" key="9">
    <source>
        <dbReference type="PROSITE" id="PS52019"/>
    </source>
</evidence>
<dbReference type="Pfam" id="PF13602">
    <property type="entry name" value="ADH_zinc_N_2"/>
    <property type="match status" value="1"/>
</dbReference>
<dbReference type="SMART" id="SM00825">
    <property type="entry name" value="PKS_KS"/>
    <property type="match status" value="1"/>
</dbReference>
<dbReference type="GO" id="GO:0004312">
    <property type="term" value="F:fatty acid synthase activity"/>
    <property type="evidence" value="ECO:0007669"/>
    <property type="project" value="TreeGrafter"/>
</dbReference>
<dbReference type="PANTHER" id="PTHR43775:SF18">
    <property type="entry name" value="ENZYME, PUTATIVE (JCVI)-RELATED"/>
    <property type="match status" value="1"/>
</dbReference>
<dbReference type="GO" id="GO:1901336">
    <property type="term" value="P:lactone biosynthetic process"/>
    <property type="evidence" value="ECO:0007669"/>
    <property type="project" value="UniProtKB-ARBA"/>
</dbReference>
<feature type="domain" description="PKS/mFAS DH" evidence="9">
    <location>
        <begin position="978"/>
        <end position="1289"/>
    </location>
</feature>
<dbReference type="SMART" id="SM00822">
    <property type="entry name" value="PKS_KR"/>
    <property type="match status" value="1"/>
</dbReference>
<dbReference type="Proteomes" id="UP000075230">
    <property type="component" value="Unassembled WGS sequence"/>
</dbReference>
<dbReference type="InterPro" id="IPR001227">
    <property type="entry name" value="Ac_transferase_dom_sf"/>
</dbReference>
<dbReference type="EMBL" id="BCWF01000006">
    <property type="protein sequence ID" value="GAT20262.1"/>
    <property type="molecule type" value="Genomic_DNA"/>
</dbReference>
<protein>
    <submittedName>
        <fullName evidence="10">Polyketide synthase</fullName>
    </submittedName>
</protein>
<dbReference type="CDD" id="cd00833">
    <property type="entry name" value="PKS"/>
    <property type="match status" value="1"/>
</dbReference>
<evidence type="ECO:0000256" key="2">
    <source>
        <dbReference type="ARBA" id="ARBA00022553"/>
    </source>
</evidence>
<dbReference type="Gene3D" id="1.10.1200.10">
    <property type="entry name" value="ACP-like"/>
    <property type="match status" value="1"/>
</dbReference>
<dbReference type="PROSITE" id="PS52019">
    <property type="entry name" value="PKS_MFAS_DH"/>
    <property type="match status" value="1"/>
</dbReference>
<name>A0A146F2W6_ASPKA</name>
<dbReference type="GO" id="GO:0031177">
    <property type="term" value="F:phosphopantetheine binding"/>
    <property type="evidence" value="ECO:0007669"/>
    <property type="project" value="InterPro"/>
</dbReference>
<dbReference type="Pfam" id="PF14765">
    <property type="entry name" value="PS-DH"/>
    <property type="match status" value="1"/>
</dbReference>
<dbReference type="Gene3D" id="3.10.129.110">
    <property type="entry name" value="Polyketide synthase dehydratase"/>
    <property type="match status" value="1"/>
</dbReference>
<dbReference type="SUPFAM" id="SSF51735">
    <property type="entry name" value="NAD(P)-binding Rossmann-fold domains"/>
    <property type="match status" value="3"/>
</dbReference>
<dbReference type="Pfam" id="PF00550">
    <property type="entry name" value="PP-binding"/>
    <property type="match status" value="1"/>
</dbReference>
<dbReference type="InterPro" id="IPR013154">
    <property type="entry name" value="ADH-like_N"/>
</dbReference>
<reference evidence="11" key="2">
    <citation type="submission" date="2016-02" db="EMBL/GenBank/DDBJ databases">
        <title>Genome sequencing of Aspergillus luchuensis NBRC 4314.</title>
        <authorList>
            <person name="Yamada O."/>
        </authorList>
    </citation>
    <scope>NUCLEOTIDE SEQUENCE [LARGE SCALE GENOMIC DNA]</scope>
    <source>
        <strain evidence="11">RIB 2604</strain>
    </source>
</reference>
<dbReference type="InterPro" id="IPR042104">
    <property type="entry name" value="PKS_dehydratase_sf"/>
</dbReference>
<proteinExistence type="predicted"/>
<evidence type="ECO:0000313" key="10">
    <source>
        <dbReference type="EMBL" id="GAT20262.1"/>
    </source>
</evidence>
<organism evidence="10 11">
    <name type="scientific">Aspergillus kawachii</name>
    <name type="common">White koji mold</name>
    <name type="synonym">Aspergillus awamori var. kawachi</name>
    <dbReference type="NCBI Taxonomy" id="1069201"/>
    <lineage>
        <taxon>Eukaryota</taxon>
        <taxon>Fungi</taxon>
        <taxon>Dikarya</taxon>
        <taxon>Ascomycota</taxon>
        <taxon>Pezizomycotina</taxon>
        <taxon>Eurotiomycetes</taxon>
        <taxon>Eurotiomycetidae</taxon>
        <taxon>Eurotiales</taxon>
        <taxon>Aspergillaceae</taxon>
        <taxon>Aspergillus</taxon>
        <taxon>Aspergillus subgen. Circumdati</taxon>
    </lineage>
</organism>
<dbReference type="InterPro" id="IPR016036">
    <property type="entry name" value="Malonyl_transacylase_ACP-bd"/>
</dbReference>
<feature type="domain" description="Carrier" evidence="7">
    <location>
        <begin position="2344"/>
        <end position="2424"/>
    </location>
</feature>
<dbReference type="Gene3D" id="3.30.70.3290">
    <property type="match status" value="1"/>
</dbReference>
<dbReference type="InterPro" id="IPR016035">
    <property type="entry name" value="Acyl_Trfase/lysoPLipase"/>
</dbReference>
<dbReference type="InterPro" id="IPR020806">
    <property type="entry name" value="PKS_PP-bd"/>
</dbReference>
<keyword evidence="1" id="KW-0596">Phosphopantetheine</keyword>
<dbReference type="Gene3D" id="3.40.50.720">
    <property type="entry name" value="NAD(P)-binding Rossmann-like Domain"/>
    <property type="match status" value="3"/>
</dbReference>
<evidence type="ECO:0000313" key="11">
    <source>
        <dbReference type="Proteomes" id="UP000075230"/>
    </source>
</evidence>
<dbReference type="InterPro" id="IPR009081">
    <property type="entry name" value="PP-bd_ACP"/>
</dbReference>
<feature type="domain" description="Ketosynthase family 3 (KS3)" evidence="8">
    <location>
        <begin position="67"/>
        <end position="495"/>
    </location>
</feature>
<dbReference type="InterPro" id="IPR016039">
    <property type="entry name" value="Thiolase-like"/>
</dbReference>
<dbReference type="InterPro" id="IPR032821">
    <property type="entry name" value="PKS_assoc"/>
</dbReference>
<dbReference type="InterPro" id="IPR057326">
    <property type="entry name" value="KR_dom"/>
</dbReference>
<feature type="region of interest" description="N-terminal hotdog fold" evidence="5">
    <location>
        <begin position="978"/>
        <end position="1116"/>
    </location>
</feature>
<sequence length="2426" mass="264293">MARESFEMAWPSSTICSEVGKKSDFTNGNMNGNMNEHPKLNGVSGTNHAPSQDPHVEFPNSSSPYIQEPVAVVSMACRLPDTCHTPRAFWKFLEQGRIAINTPPGTRYSLNTHYDGSLKPQTMASPGGMFLQDVDPRDIDAQFFHLSGIEATSMDPQQRQLLEVVYEGLENAGVTLEQLDGASVGCFVSSFASDYGDMQARDPENRASATVVGVGRAMLSNRLSHFLNIKGPSMTIDTACSGALIGIDLAMRYLQSKEIDSAIVAGANLYCSPEHVMDHYMGANGAASLSGRCHTFDSKADGYIKAEAVNMVYLKRLSDAIKEKDPIRAIIRGTATNSDGWTAGIASPNPEAQSAAIRQAYRNAGIADLSLTSYVEFHGTGTRAGDSLEANGVATVFTPFQAPDRPLRIGSVKSNIGHSEPAAGLSGLLKTVLSLEHGVIPGNPTFIDPSPKIDFAALRLYTSRTPTTWPEVPFRRASINSFGYGGSNAHVIVDEARDLGHHHVSSYVNEETDDLFAEESATRPYLLVFSANDEKALDAQAAALDRHLSDPAVKVSLRDLAYTLSERRSRHYHRSFTITSSTTLDLATLNQGHISEQEPKVGFVFTGQGAQWPTMGRGLVETFPLAAHTIQHLDRILQDAHDPPSWSLYKELTADGAQVQRPELSQPLVTALQLALLALFQASGVVPQAVIGHSSGEIAAAVAAGYITPEQAILIAYYRGKATSEAVYQAPVGMMAVGLGPDQVLPYLEGSTIEIACINSPQSVTLSGIKSELVPIEERVKNDGYFARLLRVDAAYHSHHMKSVAGRYEDLLRQHVEWPKHSKNQRQSLMVSSTTGKALETPPGPAYWVANMVSPVLFSQAAHELVTGPEAVDCLFEIGPSDALSGPINQTKNAASSSVKYVSAWKRGPNAISTLLHAAGTLFTMGYPISLTAFNDDGGEAHPVFVSDLPNYQWNHSVKYWHESESSQDWRFRKFPYHDLLGSKILGSPWTNPTWKNVLRLSDITWLRDHLLGDSVIFPAAGYIAMAIEAIYQKTYATGQIPEGTSISELPFKLRNVTFPRMLTLDTKAGTKILLSLQPCSSTKESWHEFTVSTITKDGSIEEHCRGLVGVANQSLPRPLANASDIAPLQHPVPGAVWYKAMRRVGYHFGPAFQPCQQVEAKADSRQCRALVRLQAPESRYPQSQYAMHPAAIDGCLQIATVALNRGHHSAINTLMPPALIDDLVIFPHTVASGDEAIVASEAVWSGVGRPDDNKRYVSDIRTIAQGSNELVFHLEGLRYHAINASVDRPHAFTEVVWNPDIDFLTSTQMAYILQRALPSQNGNDEGNGDAAAAALTQMAKLLSLIAHKRPSAKVLEVAARDGPAAGESLYLDHIRSRVGPIVQGCNYRYLAPSQQAGLVAHEKYAAEPRVAVQVVDADHGLFDDTDGKYDFIILKVDEGAHEVEQIIRQARDIVTVNGYLVVVRVVGLPFLNGDSSSSTGLDTVNIIQTSRSGVLNLLYVGRLREKDLETDFQNRQSTKVHLLHFGSPVPSTNAVQDVLEKKGWTVSQHSLPFEEVLPDSTVVLIEEMEHPILSALSDEQFTALRGLLEKQCRVVWVTRGSQMQVTHPEQGLMFGAARSLRAEYSSNLLLCLDVESPTSSGSLEAIDTALRHITSVANLQDADSEFVERDGMYHVSRVVADAVLNQAQKESEDGEAGGGLPIREDIIHDHNSLIRLVSERPGTLDTLIYKEIPDLPKLADDEVEVEVHAAGMNFKDLANAMGFVPANEHLFGLECTGVVTAIGDAVSTVKPGDRVLMVRRDGGCFANRVRNRWHAVHPLPEWISFEAGTTLGIAVHTAVYGLVTLANLQKGQSVLIHSASGGVGLAAIELCHYLGAEIFVTVGTDAKRDFLAENYGVRRDRMFSSRSTAFAKELMRATKGRGVDVCLNSLTGDMLHESWRCIAENGTLVEIGKKDMLDRNSLSMEPFDRNCSYRALDLSRKSISDETTYQTGVYIMDLVRQRHIRPLYIGATFPFTETVDAFRYMQRGKHIGKVVLSFEQSKSVPLPFRPAGPVFRLRPDGSYLIAGGLKGLCGSIAVYLARHGAKNLVVICRSGYEDPRSQKIIYDCQCLGCHVDQVTGDITSLEDVRRAFTTASLPVIGVIQGAMVLRDSMFSNMTPDEFRQPITPKVAGTWNLHHASLELSTSLDFFTLLSSVSGLVGQLGQANYAAGNTFLDSFAAYRLQQGLPACSINLGPIDDVGYLANDEQGTMLNRVFENRGWTPIHEALLHQILRISILQQTHRLNPSHTGQLVTAIVPGETPFEPVHRFSALAGHSTAKTAGGVDAEAKSKLALLKKASSGDTDYAILLAAAVGLVNPVLMRSLGVGEPLDPTRPLSNYGVDSLVAVELRNWVRQQLEIEVSALEIVGARTLTALCETLLGKLVR</sequence>
<dbReference type="InterPro" id="IPR049552">
    <property type="entry name" value="PKS_DH_N"/>
</dbReference>
<dbReference type="Gene3D" id="3.40.47.10">
    <property type="match status" value="1"/>
</dbReference>
<dbReference type="InterPro" id="IPR049900">
    <property type="entry name" value="PKS_mFAS_DH"/>
</dbReference>
<evidence type="ECO:0000256" key="3">
    <source>
        <dbReference type="ARBA" id="ARBA00022679"/>
    </source>
</evidence>
<dbReference type="Pfam" id="PF08659">
    <property type="entry name" value="KR"/>
    <property type="match status" value="1"/>
</dbReference>
<comment type="caution">
    <text evidence="10">The sequence shown here is derived from an EMBL/GenBank/DDBJ whole genome shotgun (WGS) entry which is preliminary data.</text>
</comment>
<dbReference type="InterPro" id="IPR020807">
    <property type="entry name" value="PKS_DH"/>
</dbReference>
<dbReference type="InterPro" id="IPR036291">
    <property type="entry name" value="NAD(P)-bd_dom_sf"/>
</dbReference>
<dbReference type="InterPro" id="IPR049551">
    <property type="entry name" value="PKS_DH_C"/>
</dbReference>
<dbReference type="GO" id="GO:0016491">
    <property type="term" value="F:oxidoreductase activity"/>
    <property type="evidence" value="ECO:0007669"/>
    <property type="project" value="InterPro"/>
</dbReference>
<dbReference type="SUPFAM" id="SSF50129">
    <property type="entry name" value="GroES-like"/>
    <property type="match status" value="1"/>
</dbReference>
<dbReference type="SUPFAM" id="SSF55048">
    <property type="entry name" value="Probable ACP-binding domain of malonyl-CoA ACP transacylase"/>
    <property type="match status" value="1"/>
</dbReference>
<dbReference type="InterPro" id="IPR050091">
    <property type="entry name" value="PKS_NRPS_Biosynth_Enz"/>
</dbReference>
<dbReference type="SMART" id="SM00829">
    <property type="entry name" value="PKS_ER"/>
    <property type="match status" value="1"/>
</dbReference>
<dbReference type="GO" id="GO:0006633">
    <property type="term" value="P:fatty acid biosynthetic process"/>
    <property type="evidence" value="ECO:0007669"/>
    <property type="project" value="TreeGrafter"/>
</dbReference>
<dbReference type="SMART" id="SM00826">
    <property type="entry name" value="PKS_DH"/>
    <property type="match status" value="1"/>
</dbReference>
<dbReference type="InterPro" id="IPR014030">
    <property type="entry name" value="Ketoacyl_synth_N"/>
</dbReference>
<reference evidence="10 11" key="1">
    <citation type="journal article" date="2016" name="DNA Res.">
        <title>Genome sequence of Aspergillus luchuensis NBRC 4314.</title>
        <authorList>
            <person name="Yamada O."/>
            <person name="Machida M."/>
            <person name="Hosoyama A."/>
            <person name="Goto M."/>
            <person name="Takahashi T."/>
            <person name="Futagami T."/>
            <person name="Yamagata Y."/>
            <person name="Takeuchi M."/>
            <person name="Kobayashi T."/>
            <person name="Koike H."/>
            <person name="Abe K."/>
            <person name="Asai K."/>
            <person name="Arita M."/>
            <person name="Fujita N."/>
            <person name="Fukuda K."/>
            <person name="Higa K."/>
            <person name="Horikawa H."/>
            <person name="Ishikawa T."/>
            <person name="Jinno K."/>
            <person name="Kato Y."/>
            <person name="Kirimura K."/>
            <person name="Mizutani O."/>
            <person name="Nakasone K."/>
            <person name="Sano M."/>
            <person name="Shiraishi Y."/>
            <person name="Tsukahara M."/>
            <person name="Gomi K."/>
        </authorList>
    </citation>
    <scope>NUCLEOTIDE SEQUENCE [LARGE SCALE GENOMIC DNA]</scope>
    <source>
        <strain evidence="10 11">RIB 2604</strain>
    </source>
</reference>
<evidence type="ECO:0000256" key="6">
    <source>
        <dbReference type="SAM" id="MobiDB-lite"/>
    </source>
</evidence>
<evidence type="ECO:0000256" key="5">
    <source>
        <dbReference type="PROSITE-ProRule" id="PRU01363"/>
    </source>
</evidence>
<keyword evidence="4" id="KW-0511">Multifunctional enzyme</keyword>
<dbReference type="FunFam" id="3.40.50.720:FF:000209">
    <property type="entry name" value="Polyketide synthase Pks12"/>
    <property type="match status" value="1"/>
</dbReference>
<dbReference type="SUPFAM" id="SSF53901">
    <property type="entry name" value="Thiolase-like"/>
    <property type="match status" value="1"/>
</dbReference>
<dbReference type="PANTHER" id="PTHR43775">
    <property type="entry name" value="FATTY ACID SYNTHASE"/>
    <property type="match status" value="1"/>
</dbReference>
<dbReference type="InterPro" id="IPR014043">
    <property type="entry name" value="Acyl_transferase_dom"/>
</dbReference>
<dbReference type="PROSITE" id="PS50075">
    <property type="entry name" value="CARRIER"/>
    <property type="match status" value="1"/>
</dbReference>
<dbReference type="GO" id="GO:0044550">
    <property type="term" value="P:secondary metabolite biosynthetic process"/>
    <property type="evidence" value="ECO:0007669"/>
    <property type="project" value="UniProtKB-ARBA"/>
</dbReference>
<dbReference type="SUPFAM" id="SSF47336">
    <property type="entry name" value="ACP-like"/>
    <property type="match status" value="1"/>
</dbReference>
<dbReference type="SUPFAM" id="SSF52151">
    <property type="entry name" value="FabD/lysophospholipase-like"/>
    <property type="match status" value="1"/>
</dbReference>
<dbReference type="InterPro" id="IPR013968">
    <property type="entry name" value="PKS_KR"/>
</dbReference>
<dbReference type="InterPro" id="IPR056501">
    <property type="entry name" value="NAD-bd_HRPKS_sdrA"/>
</dbReference>
<gene>
    <name evidence="10" type="ORF">RIB2604_00608550</name>
</gene>
<dbReference type="Pfam" id="PF16197">
    <property type="entry name" value="KAsynt_C_assoc"/>
    <property type="match status" value="1"/>
</dbReference>
<keyword evidence="2" id="KW-0597">Phosphoprotein</keyword>
<dbReference type="InterPro" id="IPR020841">
    <property type="entry name" value="PKS_Beta-ketoAc_synthase_dom"/>
</dbReference>
<feature type="region of interest" description="C-terminal hotdog fold" evidence="5">
    <location>
        <begin position="1130"/>
        <end position="1289"/>
    </location>
</feature>
<dbReference type="Pfam" id="PF21089">
    <property type="entry name" value="PKS_DH_N"/>
    <property type="match status" value="1"/>
</dbReference>
<dbReference type="Gene3D" id="3.40.366.10">
    <property type="entry name" value="Malonyl-Coenzyme A Acyl Carrier Protein, domain 2"/>
    <property type="match status" value="1"/>
</dbReference>
<dbReference type="Gene3D" id="3.90.180.10">
    <property type="entry name" value="Medium-chain alcohol dehydrogenases, catalytic domain"/>
    <property type="match status" value="1"/>
</dbReference>
<feature type="active site" description="Proton donor; for dehydratase activity" evidence="5">
    <location>
        <position position="1194"/>
    </location>
</feature>
<feature type="active site" description="Proton acceptor; for dehydratase activity" evidence="5">
    <location>
        <position position="1010"/>
    </location>
</feature>
<dbReference type="Pfam" id="PF00109">
    <property type="entry name" value="ketoacyl-synt"/>
    <property type="match status" value="1"/>
</dbReference>
<dbReference type="Pfam" id="PF02801">
    <property type="entry name" value="Ketoacyl-synt_C"/>
    <property type="match status" value="1"/>
</dbReference>
<dbReference type="VEuPathDB" id="FungiDB:ASPFODRAFT_195406"/>
<dbReference type="SMART" id="SM00827">
    <property type="entry name" value="PKS_AT"/>
    <property type="match status" value="1"/>
</dbReference>
<evidence type="ECO:0000259" key="8">
    <source>
        <dbReference type="PROSITE" id="PS52004"/>
    </source>
</evidence>
<evidence type="ECO:0000256" key="1">
    <source>
        <dbReference type="ARBA" id="ARBA00022450"/>
    </source>
</evidence>
<keyword evidence="3" id="KW-0808">Transferase</keyword>